<keyword evidence="3" id="KW-0479">Metal-binding</keyword>
<dbReference type="InterPro" id="IPR013665">
    <property type="entry name" value="Sfi1_dom"/>
</dbReference>
<gene>
    <name evidence="13" type="ORF">LAESUDRAFT_734266</name>
</gene>
<dbReference type="GO" id="GO:0061630">
    <property type="term" value="F:ubiquitin protein ligase activity"/>
    <property type="evidence" value="ECO:0007669"/>
    <property type="project" value="InterPro"/>
</dbReference>
<evidence type="ECO:0000256" key="3">
    <source>
        <dbReference type="ARBA" id="ARBA00022723"/>
    </source>
</evidence>
<evidence type="ECO:0000256" key="6">
    <source>
        <dbReference type="ARBA" id="ARBA00061136"/>
    </source>
</evidence>
<evidence type="ECO:0000256" key="9">
    <source>
        <dbReference type="PROSITE-ProRule" id="PRU01215"/>
    </source>
</evidence>
<evidence type="ECO:0000256" key="8">
    <source>
        <dbReference type="ARBA" id="ARBA00080744"/>
    </source>
</evidence>
<dbReference type="InterPro" id="IPR006595">
    <property type="entry name" value="CTLH_C"/>
</dbReference>
<reference evidence="13 14" key="1">
    <citation type="journal article" date="2016" name="Mol. Biol. Evol.">
        <title>Comparative Genomics of Early-Diverging Mushroom-Forming Fungi Provides Insights into the Origins of Lignocellulose Decay Capabilities.</title>
        <authorList>
            <person name="Nagy L.G."/>
            <person name="Riley R."/>
            <person name="Tritt A."/>
            <person name="Adam C."/>
            <person name="Daum C."/>
            <person name="Floudas D."/>
            <person name="Sun H."/>
            <person name="Yadav J.S."/>
            <person name="Pangilinan J."/>
            <person name="Larsson K.H."/>
            <person name="Matsuura K."/>
            <person name="Barry K."/>
            <person name="Labutti K."/>
            <person name="Kuo R."/>
            <person name="Ohm R.A."/>
            <person name="Bhattacharya S.S."/>
            <person name="Shirouzu T."/>
            <person name="Yoshinaga Y."/>
            <person name="Martin F.M."/>
            <person name="Grigoriev I.V."/>
            <person name="Hibbett D.S."/>
        </authorList>
    </citation>
    <scope>NUCLEOTIDE SEQUENCE [LARGE SCALE GENOMIC DNA]</scope>
    <source>
        <strain evidence="13 14">93-53</strain>
    </source>
</reference>
<accession>A0A165H8R4</accession>
<feature type="region of interest" description="Disordered" evidence="10">
    <location>
        <begin position="451"/>
        <end position="527"/>
    </location>
</feature>
<dbReference type="InterPro" id="IPR006594">
    <property type="entry name" value="LisH"/>
</dbReference>
<evidence type="ECO:0000256" key="7">
    <source>
        <dbReference type="ARBA" id="ARBA00075398"/>
    </source>
</evidence>
<evidence type="ECO:0000256" key="4">
    <source>
        <dbReference type="ARBA" id="ARBA00022771"/>
    </source>
</evidence>
<comment type="similarity">
    <text evidence="6">Belongs to the RMD5/GID2 family.</text>
</comment>
<evidence type="ECO:0000256" key="5">
    <source>
        <dbReference type="ARBA" id="ARBA00022833"/>
    </source>
</evidence>
<evidence type="ECO:0000259" key="11">
    <source>
        <dbReference type="PROSITE" id="PS50897"/>
    </source>
</evidence>
<dbReference type="EMBL" id="KV427607">
    <property type="protein sequence ID" value="KZT11400.1"/>
    <property type="molecule type" value="Genomic_DNA"/>
</dbReference>
<keyword evidence="2" id="KW-0963">Cytoplasm</keyword>
<evidence type="ECO:0000259" key="12">
    <source>
        <dbReference type="PROSITE" id="PS51867"/>
    </source>
</evidence>
<dbReference type="GO" id="GO:0005634">
    <property type="term" value="C:nucleus"/>
    <property type="evidence" value="ECO:0007669"/>
    <property type="project" value="TreeGrafter"/>
</dbReference>
<organism evidence="13 14">
    <name type="scientific">Laetiporus sulphureus 93-53</name>
    <dbReference type="NCBI Taxonomy" id="1314785"/>
    <lineage>
        <taxon>Eukaryota</taxon>
        <taxon>Fungi</taxon>
        <taxon>Dikarya</taxon>
        <taxon>Basidiomycota</taxon>
        <taxon>Agaricomycotina</taxon>
        <taxon>Agaricomycetes</taxon>
        <taxon>Polyporales</taxon>
        <taxon>Laetiporus</taxon>
    </lineage>
</organism>
<evidence type="ECO:0000256" key="10">
    <source>
        <dbReference type="SAM" id="MobiDB-lite"/>
    </source>
</evidence>
<dbReference type="PANTHER" id="PTHR12170">
    <property type="entry name" value="MACROPHAGE ERYTHROBLAST ATTACHER-RELATED"/>
    <property type="match status" value="1"/>
</dbReference>
<evidence type="ECO:0000256" key="2">
    <source>
        <dbReference type="ARBA" id="ARBA00022490"/>
    </source>
</evidence>
<dbReference type="GO" id="GO:0034657">
    <property type="term" value="C:GID complex"/>
    <property type="evidence" value="ECO:0007669"/>
    <property type="project" value="TreeGrafter"/>
</dbReference>
<dbReference type="PROSITE" id="PS51867">
    <property type="entry name" value="ZF_RING_GID"/>
    <property type="match status" value="1"/>
</dbReference>
<dbReference type="STRING" id="1314785.A0A165H8R4"/>
<dbReference type="InParanoid" id="A0A165H8R4"/>
<protein>
    <recommendedName>
        <fullName evidence="8">GID complex catalytic subunit 2</fullName>
    </recommendedName>
    <alternativeName>
        <fullName evidence="7">Glucose-induced degradation protein 2</fullName>
    </alternativeName>
</protein>
<dbReference type="Pfam" id="PF10607">
    <property type="entry name" value="CTLH"/>
    <property type="match status" value="1"/>
</dbReference>
<dbReference type="OrthoDB" id="1933281at2759"/>
<dbReference type="FunCoup" id="A0A165H8R4">
    <property type="interactions" value="3"/>
</dbReference>
<dbReference type="PANTHER" id="PTHR12170:SF3">
    <property type="entry name" value="GH10162P"/>
    <property type="match status" value="1"/>
</dbReference>
<keyword evidence="4 9" id="KW-0863">Zinc-finger</keyword>
<keyword evidence="14" id="KW-1185">Reference proteome</keyword>
<feature type="compositionally biased region" description="Polar residues" evidence="10">
    <location>
        <begin position="461"/>
        <end position="478"/>
    </location>
</feature>
<dbReference type="InterPro" id="IPR045098">
    <property type="entry name" value="Fyv10_fam"/>
</dbReference>
<feature type="region of interest" description="Disordered" evidence="10">
    <location>
        <begin position="565"/>
        <end position="592"/>
    </location>
</feature>
<proteinExistence type="inferred from homology"/>
<dbReference type="RefSeq" id="XP_040769140.1">
    <property type="nucleotide sequence ID" value="XM_040910497.1"/>
</dbReference>
<dbReference type="Pfam" id="PF08457">
    <property type="entry name" value="Sfi1"/>
    <property type="match status" value="1"/>
</dbReference>
<dbReference type="GO" id="GO:0008270">
    <property type="term" value="F:zinc ion binding"/>
    <property type="evidence" value="ECO:0007669"/>
    <property type="project" value="UniProtKB-KW"/>
</dbReference>
<dbReference type="PROSITE" id="PS50897">
    <property type="entry name" value="CTLH"/>
    <property type="match status" value="1"/>
</dbReference>
<feature type="compositionally biased region" description="Low complexity" evidence="10">
    <location>
        <begin position="575"/>
        <end position="587"/>
    </location>
</feature>
<feature type="domain" description="RING-Gid-type" evidence="12">
    <location>
        <begin position="331"/>
        <end position="378"/>
    </location>
</feature>
<dbReference type="AlphaFoldDB" id="A0A165H8R4"/>
<dbReference type="Proteomes" id="UP000076871">
    <property type="component" value="Unassembled WGS sequence"/>
</dbReference>
<dbReference type="GeneID" id="63827526"/>
<dbReference type="InterPro" id="IPR024964">
    <property type="entry name" value="CTLH/CRA"/>
</dbReference>
<keyword evidence="5" id="KW-0862">Zinc</keyword>
<dbReference type="GO" id="GO:0005737">
    <property type="term" value="C:cytoplasm"/>
    <property type="evidence" value="ECO:0007669"/>
    <property type="project" value="UniProtKB-SubCell"/>
</dbReference>
<comment type="subcellular location">
    <subcellularLocation>
        <location evidence="1">Cytoplasm</location>
    </subcellularLocation>
</comment>
<feature type="domain" description="CTLH" evidence="11">
    <location>
        <begin position="146"/>
        <end position="203"/>
    </location>
</feature>
<dbReference type="InterPro" id="IPR037683">
    <property type="entry name" value="Rmd5_dRing"/>
</dbReference>
<dbReference type="CDD" id="cd16652">
    <property type="entry name" value="dRING_Rmd5p-like"/>
    <property type="match status" value="1"/>
</dbReference>
<dbReference type="GO" id="GO:0043161">
    <property type="term" value="P:proteasome-mediated ubiquitin-dependent protein catabolic process"/>
    <property type="evidence" value="ECO:0007669"/>
    <property type="project" value="InterPro"/>
</dbReference>
<dbReference type="PROSITE" id="PS50896">
    <property type="entry name" value="LISH"/>
    <property type="match status" value="1"/>
</dbReference>
<evidence type="ECO:0000313" key="14">
    <source>
        <dbReference type="Proteomes" id="UP000076871"/>
    </source>
</evidence>
<dbReference type="FunFam" id="3.30.40.10:FF:000143">
    <property type="entry name" value="Regulator of gluconeogenesis Rmd5"/>
    <property type="match status" value="1"/>
</dbReference>
<evidence type="ECO:0000256" key="1">
    <source>
        <dbReference type="ARBA" id="ARBA00004496"/>
    </source>
</evidence>
<evidence type="ECO:0000313" key="13">
    <source>
        <dbReference type="EMBL" id="KZT11400.1"/>
    </source>
</evidence>
<name>A0A165H8R4_9APHY</name>
<dbReference type="InterPro" id="IPR044063">
    <property type="entry name" value="ZF_RING_GID"/>
</dbReference>
<sequence>MDGPLKELTKLEELTSNASAKGKTPSVNDSLDSLLQSLREVQDRLKAGTVTDETLTILAKTVETKKMEVDERQKEAYNSLMKVGKTLDKKFSTALPSYPPMFTSPEANAALEHSIALHFLRTGQFHTAQTFIEESGVEIDSEKQANFAELYRIMTALKYQNVGPALEWAARNRHFLHHHSSSLEFLLHRSQFMRLILTSHPPDYSPALTYARTVFPPFYSQHEPEIRRLMTCMLYLPLARLQLSPYADLASPSLHSDLEPMFAKEYCASLGMSKQVPLRVVGDIGGGGALARIEKGRKVMRERKSEWSRTDELPIEISLPPENRYHSIFACPVSKEQSTEQNPPMMMSCGHVIAKDSLQKLSKPGGCIPEFAGLTPEDVEFIDTVINRAPATATTFLTVFKAYNDVLQERGLDPQEEVAYYGKLLKLGTLKGRNWGEKWNTIKHQQGYATRAGNDKGQIPRATQNTPAPSKVVTTRLTTGLRKAPPEDTLTLHSYPDPSDAETTDWESVSQVGPRHHDTPRPVRRTISPTLTTTTNSLGLHTGPPSAHVLKDGSRMRGSSNHVFSHWNDETSEGPRPTTATTSTIPPSYGAAIRDNAPARYFPRTATRGAVMYAPSMPSSSSTAVRSVLPRDNDRKANSIDEDEAWNKVMEVQDCKEADRFREDKLIERCWDIWRQGYEWIITTHDQIVHARDTVVLRRAYKRWRGHLADRQDLCRRVASISDKRRMQTALELWKVKLKEKQQADWRNAMRTKMRMVRERREASLLKEAWTKWRKAHQLQVAEQYHSRRLAVRFFSIWKTQLAQLDELDAAAEHLLYDRQERSQERYFDLWRREMVLRRTEREMTERVNLRIMGQALDVWKQHLNESQTADTFHDLIIKKRALAAWKRAKARVQSLESKALKHLARQDDLLIRAVMRVWKAHERGRLLERVSNSRVLKQVWVTWKERLRRQRDLEGLALAFSMRAHSTLASSSLQKWRQAYSAHQNAQEFAAEYFSRQLLVKTNLTWRLHLRARFKLAKQARIVSKLIIQRKYWKKWVEHLAQRRLQKRLKEFENGMARRYFEVWLETAKKKRQLKMAEEIMRQRIQMRLMAGALSRWINRVVDIKDRELQVNQRVRKKMLIIACKKWKTVCIRHVEELSLMESYQDVKREEMMRRMFYRWLTAARKVRHRRLHLQQREEELKLTADDFLLQKQKNIMFRAFGIWHAKTRSLPAVRLHAYHTKIKAWSVWRDAMPRALQAKAARQMDRTSVLAQAFEKWQKAYKTKIELKAVA</sequence>
<feature type="zinc finger region" description="RING-Gid-type" evidence="9">
    <location>
        <begin position="331"/>
        <end position="378"/>
    </location>
</feature>